<dbReference type="CDD" id="cd06127">
    <property type="entry name" value="DEDDh"/>
    <property type="match status" value="1"/>
</dbReference>
<feature type="transmembrane region" description="Helical" evidence="1">
    <location>
        <begin position="130"/>
        <end position="149"/>
    </location>
</feature>
<evidence type="ECO:0000256" key="1">
    <source>
        <dbReference type="SAM" id="Phobius"/>
    </source>
</evidence>
<feature type="domain" description="Exonuclease" evidence="2">
    <location>
        <begin position="244"/>
        <end position="419"/>
    </location>
</feature>
<keyword evidence="4" id="KW-1185">Reference proteome</keyword>
<dbReference type="AlphaFoldDB" id="A0A6A5BN39"/>
<reference evidence="3 4" key="1">
    <citation type="journal article" date="2019" name="Sci. Rep.">
        <title>Nanopore sequencing improves the draft genome of the human pathogenic amoeba Naegleria fowleri.</title>
        <authorList>
            <person name="Liechti N."/>
            <person name="Schurch N."/>
            <person name="Bruggmann R."/>
            <person name="Wittwer M."/>
        </authorList>
    </citation>
    <scope>NUCLEOTIDE SEQUENCE [LARGE SCALE GENOMIC DNA]</scope>
    <source>
        <strain evidence="3 4">ATCC 30894</strain>
    </source>
</reference>
<evidence type="ECO:0000313" key="4">
    <source>
        <dbReference type="Proteomes" id="UP000444721"/>
    </source>
</evidence>
<keyword evidence="1" id="KW-0812">Transmembrane</keyword>
<dbReference type="SMART" id="SM00479">
    <property type="entry name" value="EXOIII"/>
    <property type="match status" value="1"/>
</dbReference>
<protein>
    <recommendedName>
        <fullName evidence="2">Exonuclease domain-containing protein</fullName>
    </recommendedName>
</protein>
<dbReference type="InterPro" id="IPR036397">
    <property type="entry name" value="RNaseH_sf"/>
</dbReference>
<dbReference type="InterPro" id="IPR012337">
    <property type="entry name" value="RNaseH-like_sf"/>
</dbReference>
<comment type="caution">
    <text evidence="3">The sequence shown here is derived from an EMBL/GenBank/DDBJ whole genome shotgun (WGS) entry which is preliminary data.</text>
</comment>
<proteinExistence type="predicted"/>
<dbReference type="InterPro" id="IPR013520">
    <property type="entry name" value="Ribonucl_H"/>
</dbReference>
<accession>A0A6A5BN39</accession>
<dbReference type="GO" id="GO:0003676">
    <property type="term" value="F:nucleic acid binding"/>
    <property type="evidence" value="ECO:0007669"/>
    <property type="project" value="InterPro"/>
</dbReference>
<dbReference type="Pfam" id="PF00929">
    <property type="entry name" value="RNase_T"/>
    <property type="match status" value="1"/>
</dbReference>
<dbReference type="EMBL" id="VFQX01000044">
    <property type="protein sequence ID" value="KAF0975568.1"/>
    <property type="molecule type" value="Genomic_DNA"/>
</dbReference>
<evidence type="ECO:0000259" key="2">
    <source>
        <dbReference type="SMART" id="SM00479"/>
    </source>
</evidence>
<name>A0A6A5BN39_NAEFO</name>
<dbReference type="VEuPathDB" id="AmoebaDB:FDP41_005562"/>
<evidence type="ECO:0000313" key="3">
    <source>
        <dbReference type="EMBL" id="KAF0975568.1"/>
    </source>
</evidence>
<dbReference type="Gene3D" id="3.30.420.10">
    <property type="entry name" value="Ribonuclease H-like superfamily/Ribonuclease H"/>
    <property type="match status" value="1"/>
</dbReference>
<dbReference type="RefSeq" id="XP_044560281.1">
    <property type="nucleotide sequence ID" value="XM_044709100.1"/>
</dbReference>
<dbReference type="VEuPathDB" id="AmoebaDB:NfTy_067190"/>
<keyword evidence="1" id="KW-1133">Transmembrane helix</keyword>
<dbReference type="GeneID" id="68112780"/>
<keyword evidence="1" id="KW-0472">Membrane</keyword>
<gene>
    <name evidence="3" type="ORF">FDP41_005562</name>
</gene>
<sequence length="466" mass="53834">MLKRLWFHSWSLSEFPSNDSIISHNENQSNNCFPFDNYENWSSQQNSTQDQTVDKNNNDDDVSDVGSDLSYDSVDSNITTISDELRAIEAGQKFFKLSDRPVEDQKKILTSAISSNGLELIFSLIQHKCIIIFAFMICVASFFKSHLIVKKRKPRSYFIKSKSHFHQFKKPYLSALDNVELSNEEIAKLKKSTKKTRIPTQCSECKNLKGRKECGLCKVCCLNKGGCNHHFRYYKVIDSLQDYSVIIADCETTDFKVRSLTDFYADNLSNNSTIEFPQFIRPRRKIEKSVVELTNISNEMVLNGVHEDQAISRLVAELPKKAIIMIAHNSPFDKDAIFKAYMYWRQKKLLQSNFKENRLIFVDSLGIIKQKLLEKLENYKLGTIFKTLFDRDIVDQHRAKSDVIALKQILQHPRIFGNDVINSVKRYVSEITIKARDCIVFDANGNKLCNDDLIETRVLGLIENKR</sequence>
<dbReference type="VEuPathDB" id="AmoebaDB:NF0071250"/>
<dbReference type="OrthoDB" id="10250935at2759"/>
<dbReference type="Proteomes" id="UP000444721">
    <property type="component" value="Unassembled WGS sequence"/>
</dbReference>
<dbReference type="VEuPathDB" id="AmoebaDB:NF0117400"/>
<dbReference type="SUPFAM" id="SSF53098">
    <property type="entry name" value="Ribonuclease H-like"/>
    <property type="match status" value="1"/>
</dbReference>
<organism evidence="3 4">
    <name type="scientific">Naegleria fowleri</name>
    <name type="common">Brain eating amoeba</name>
    <dbReference type="NCBI Taxonomy" id="5763"/>
    <lineage>
        <taxon>Eukaryota</taxon>
        <taxon>Discoba</taxon>
        <taxon>Heterolobosea</taxon>
        <taxon>Tetramitia</taxon>
        <taxon>Eutetramitia</taxon>
        <taxon>Vahlkampfiidae</taxon>
        <taxon>Naegleria</taxon>
    </lineage>
</organism>